<evidence type="ECO:0000313" key="5">
    <source>
        <dbReference type="Proteomes" id="UP001163947"/>
    </source>
</evidence>
<gene>
    <name evidence="3" type="ORF">OCS65_09005</name>
    <name evidence="2" type="ORF">RAJCM14343_5589</name>
</gene>
<name>A0AA46PY23_9NOCA</name>
<keyword evidence="1" id="KW-1133">Transmembrane helix</keyword>
<evidence type="ECO:0000313" key="2">
    <source>
        <dbReference type="EMBL" id="GES40306.1"/>
    </source>
</evidence>
<dbReference type="EMBL" id="CP106982">
    <property type="protein sequence ID" value="UYF95876.1"/>
    <property type="molecule type" value="Genomic_DNA"/>
</dbReference>
<dbReference type="Pfam" id="PF14325">
    <property type="entry name" value="DUF4383"/>
    <property type="match status" value="1"/>
</dbReference>
<dbReference type="Proteomes" id="UP000325466">
    <property type="component" value="Unassembled WGS sequence"/>
</dbReference>
<sequence length="155" mass="16108">MTEPLEPAQRAGQPESTRSIVQLGALSAGTLFLVVGIAGFVPGVTGNYDELAFGHESGALLLGVFAVSVLHNVVHLVFGLAGVVAARRADLARWYLIVGGLIYLALFLYGLIVRPGGSANVLPVNDADNWLHLGVAVTMLGLGLAAPRIRPATTV</sequence>
<keyword evidence="4" id="KW-1185">Reference proteome</keyword>
<dbReference type="RefSeq" id="WP_051446195.1">
    <property type="nucleotide sequence ID" value="NZ_BAAAYP010000009.1"/>
</dbReference>
<proteinExistence type="predicted"/>
<feature type="transmembrane region" description="Helical" evidence="1">
    <location>
        <begin position="92"/>
        <end position="110"/>
    </location>
</feature>
<evidence type="ECO:0000256" key="1">
    <source>
        <dbReference type="SAM" id="Phobius"/>
    </source>
</evidence>
<feature type="transmembrane region" description="Helical" evidence="1">
    <location>
        <begin position="130"/>
        <end position="149"/>
    </location>
</feature>
<keyword evidence="1" id="KW-0472">Membrane</keyword>
<dbReference type="AlphaFoldDB" id="A0AA46PY23"/>
<evidence type="ECO:0000313" key="3">
    <source>
        <dbReference type="EMBL" id="UYF95876.1"/>
    </source>
</evidence>
<dbReference type="GeneID" id="83620552"/>
<keyword evidence="1" id="KW-0812">Transmembrane</keyword>
<accession>A0AA46PY23</accession>
<reference evidence="3" key="3">
    <citation type="submission" date="2022-09" db="EMBL/GenBank/DDBJ databases">
        <title>The genome sequence of Rhodococcus aetherivorans N1.</title>
        <authorList>
            <person name="Jiang W."/>
        </authorList>
    </citation>
    <scope>NUCLEOTIDE SEQUENCE</scope>
    <source>
        <strain evidence="3">N1</strain>
    </source>
</reference>
<organism evidence="3 5">
    <name type="scientific">Rhodococcus aetherivorans</name>
    <dbReference type="NCBI Taxonomy" id="191292"/>
    <lineage>
        <taxon>Bacteria</taxon>
        <taxon>Bacillati</taxon>
        <taxon>Actinomycetota</taxon>
        <taxon>Actinomycetes</taxon>
        <taxon>Mycobacteriales</taxon>
        <taxon>Nocardiaceae</taxon>
        <taxon>Rhodococcus</taxon>
    </lineage>
</organism>
<dbReference type="Proteomes" id="UP001163947">
    <property type="component" value="Chromosome"/>
</dbReference>
<evidence type="ECO:0000313" key="4">
    <source>
        <dbReference type="Proteomes" id="UP000325466"/>
    </source>
</evidence>
<protein>
    <submittedName>
        <fullName evidence="3">DUF4383 domain-containing protein</fullName>
    </submittedName>
</protein>
<feature type="transmembrane region" description="Helical" evidence="1">
    <location>
        <begin position="61"/>
        <end position="85"/>
    </location>
</feature>
<dbReference type="EMBL" id="BLAH01000197">
    <property type="protein sequence ID" value="GES40306.1"/>
    <property type="molecule type" value="Genomic_DNA"/>
</dbReference>
<feature type="transmembrane region" description="Helical" evidence="1">
    <location>
        <begin position="20"/>
        <end position="41"/>
    </location>
</feature>
<reference evidence="2 4" key="1">
    <citation type="journal article" date="2018" name="Biodegradation">
        <title>1,4-Dioxane degradation characteristics of Rhodococcus aetherivorans JCM 14343.</title>
        <authorList>
            <person name="Inoue D."/>
            <person name="Tsunoda T."/>
            <person name="Yamamoto N."/>
            <person name="Ike M."/>
            <person name="Sei K."/>
        </authorList>
    </citation>
    <scope>NUCLEOTIDE SEQUENCE [LARGE SCALE GENOMIC DNA]</scope>
    <source>
        <strain evidence="2 4">JCM 14343</strain>
    </source>
</reference>
<reference evidence="2" key="2">
    <citation type="submission" date="2019-10" db="EMBL/GenBank/DDBJ databases">
        <title>Draft genome sequence of Rhodococcus aetherivorans JCM 14343.</title>
        <authorList>
            <person name="Inoue D."/>
            <person name="Nakazawa M."/>
            <person name="Yamamoto N."/>
            <person name="Sei K."/>
            <person name="Ike M."/>
        </authorList>
    </citation>
    <scope>NUCLEOTIDE SEQUENCE</scope>
    <source>
        <strain evidence="2">JCM 14343</strain>
    </source>
</reference>